<keyword evidence="3" id="KW-1185">Reference proteome</keyword>
<sequence length="148" mass="15900">MGARVFLHKCQGPRNPIRDPPGRRSPAWCVRDQSPSSRLHSSGSQRAAPATLKRGSGQGWPLSAVQSLRDPPRSAASACLLHWAFCPTRGCGSDAAPSTRQGCSLIGAPAESGKTALASAVPRRDRLPRCKRINLLGPWEDRLSRISL</sequence>
<gene>
    <name evidence="2" type="ORF">NDU88_006583</name>
</gene>
<accession>A0AAV7SPY2</accession>
<dbReference type="AlphaFoldDB" id="A0AAV7SPY2"/>
<evidence type="ECO:0000313" key="3">
    <source>
        <dbReference type="Proteomes" id="UP001066276"/>
    </source>
</evidence>
<dbReference type="EMBL" id="JANPWB010000008">
    <property type="protein sequence ID" value="KAJ1166174.1"/>
    <property type="molecule type" value="Genomic_DNA"/>
</dbReference>
<protein>
    <submittedName>
        <fullName evidence="2">Uncharacterized protein</fullName>
    </submittedName>
</protein>
<feature type="compositionally biased region" description="Polar residues" evidence="1">
    <location>
        <begin position="33"/>
        <end position="45"/>
    </location>
</feature>
<proteinExistence type="predicted"/>
<comment type="caution">
    <text evidence="2">The sequence shown here is derived from an EMBL/GenBank/DDBJ whole genome shotgun (WGS) entry which is preliminary data.</text>
</comment>
<feature type="region of interest" description="Disordered" evidence="1">
    <location>
        <begin position="1"/>
        <end position="59"/>
    </location>
</feature>
<dbReference type="Proteomes" id="UP001066276">
    <property type="component" value="Chromosome 4_2"/>
</dbReference>
<organism evidence="2 3">
    <name type="scientific">Pleurodeles waltl</name>
    <name type="common">Iberian ribbed newt</name>
    <dbReference type="NCBI Taxonomy" id="8319"/>
    <lineage>
        <taxon>Eukaryota</taxon>
        <taxon>Metazoa</taxon>
        <taxon>Chordata</taxon>
        <taxon>Craniata</taxon>
        <taxon>Vertebrata</taxon>
        <taxon>Euteleostomi</taxon>
        <taxon>Amphibia</taxon>
        <taxon>Batrachia</taxon>
        <taxon>Caudata</taxon>
        <taxon>Salamandroidea</taxon>
        <taxon>Salamandridae</taxon>
        <taxon>Pleurodelinae</taxon>
        <taxon>Pleurodeles</taxon>
    </lineage>
</organism>
<name>A0AAV7SPY2_PLEWA</name>
<reference evidence="2" key="1">
    <citation type="journal article" date="2022" name="bioRxiv">
        <title>Sequencing and chromosome-scale assembly of the giantPleurodeles waltlgenome.</title>
        <authorList>
            <person name="Brown T."/>
            <person name="Elewa A."/>
            <person name="Iarovenko S."/>
            <person name="Subramanian E."/>
            <person name="Araus A.J."/>
            <person name="Petzold A."/>
            <person name="Susuki M."/>
            <person name="Suzuki K.-i.T."/>
            <person name="Hayashi T."/>
            <person name="Toyoda A."/>
            <person name="Oliveira C."/>
            <person name="Osipova E."/>
            <person name="Leigh N.D."/>
            <person name="Simon A."/>
            <person name="Yun M.H."/>
        </authorList>
    </citation>
    <scope>NUCLEOTIDE SEQUENCE</scope>
    <source>
        <strain evidence="2">20211129_DDA</strain>
        <tissue evidence="2">Liver</tissue>
    </source>
</reference>
<evidence type="ECO:0000313" key="2">
    <source>
        <dbReference type="EMBL" id="KAJ1166174.1"/>
    </source>
</evidence>
<evidence type="ECO:0000256" key="1">
    <source>
        <dbReference type="SAM" id="MobiDB-lite"/>
    </source>
</evidence>